<gene>
    <name evidence="1" type="ORF">LSP00402_LOCUS9854</name>
</gene>
<reference evidence="1" key="1">
    <citation type="submission" date="2021-01" db="EMBL/GenBank/DDBJ databases">
        <authorList>
            <person name="Corre E."/>
            <person name="Pelletier E."/>
            <person name="Niang G."/>
            <person name="Scheremetjew M."/>
            <person name="Finn R."/>
            <person name="Kale V."/>
            <person name="Holt S."/>
            <person name="Cochrane G."/>
            <person name="Meng A."/>
            <person name="Brown T."/>
            <person name="Cohen L."/>
        </authorList>
    </citation>
    <scope>NUCLEOTIDE SEQUENCE</scope>
    <source>
        <strain evidence="1">CCMP622</strain>
    </source>
</reference>
<sequence length="158" mass="18385">MGDGDVWDKSKKPWRRARRDAYEEWRRENWDSRGGIERGIPDDVWGYEEWRRYEGFPRPEDVGGFDIRTVVRDMLSRGYTPISIKQIARREALGWNGGNNILNTVMNEDTLKESLVEPPRVDDNDHGFKGRFDRCPRGPNQHVELPLGWDQCPPGMAG</sequence>
<proteinExistence type="predicted"/>
<organism evidence="1">
    <name type="scientific">Lotharella oceanica</name>
    <dbReference type="NCBI Taxonomy" id="641309"/>
    <lineage>
        <taxon>Eukaryota</taxon>
        <taxon>Sar</taxon>
        <taxon>Rhizaria</taxon>
        <taxon>Cercozoa</taxon>
        <taxon>Chlorarachniophyceae</taxon>
        <taxon>Lotharella</taxon>
    </lineage>
</organism>
<dbReference type="EMBL" id="HBHP01015882">
    <property type="protein sequence ID" value="CAD9763812.1"/>
    <property type="molecule type" value="Transcribed_RNA"/>
</dbReference>
<accession>A0A7S2TRR1</accession>
<dbReference type="AlphaFoldDB" id="A0A7S2TRR1"/>
<evidence type="ECO:0000313" key="1">
    <source>
        <dbReference type="EMBL" id="CAD9763812.1"/>
    </source>
</evidence>
<name>A0A7S2TRR1_9EUKA</name>
<protein>
    <submittedName>
        <fullName evidence="1">Uncharacterized protein</fullName>
    </submittedName>
</protein>